<gene>
    <name evidence="1" type="ORF">ACFSAH_03790</name>
</gene>
<name>A0ABW4IAF8_9SPHI</name>
<reference evidence="2" key="1">
    <citation type="journal article" date="2019" name="Int. J. Syst. Evol. Microbiol.">
        <title>The Global Catalogue of Microorganisms (GCM) 10K type strain sequencing project: providing services to taxonomists for standard genome sequencing and annotation.</title>
        <authorList>
            <consortium name="The Broad Institute Genomics Platform"/>
            <consortium name="The Broad Institute Genome Sequencing Center for Infectious Disease"/>
            <person name="Wu L."/>
            <person name="Ma J."/>
        </authorList>
    </citation>
    <scope>NUCLEOTIDE SEQUENCE [LARGE SCALE GENOMIC DNA]</scope>
    <source>
        <strain evidence="2">CCUG 53762</strain>
    </source>
</reference>
<dbReference type="RefSeq" id="WP_379661363.1">
    <property type="nucleotide sequence ID" value="NZ_JBHUDG010000003.1"/>
</dbReference>
<dbReference type="InterPro" id="IPR025634">
    <property type="entry name" value="DUF4292"/>
</dbReference>
<sequence length="257" mass="29583">MKESILNRYLFLLVVVLLSSCAVKKTYQEAKQEVHKETVITVADIISKETQYNTLNYKAKTNMVMDEKSYDVNLNLRNKQGEVIWISVTYLGGLEAARLMITPDSLKLLNRLTSEYLQQPFSYIQNYTSNLIDYKALEAFLVGNTPRFMLIDDLQLKKSGELFVLEGKANDLDFTGLFSLLLKPQKLSVKNTTATQNLDIDYSSFVDITNKRIPLKINLNSKFDDKNVRMNMEIRDVVFDTELSFPFSVPKRFTVIE</sequence>
<dbReference type="Proteomes" id="UP001597118">
    <property type="component" value="Unassembled WGS sequence"/>
</dbReference>
<keyword evidence="2" id="KW-1185">Reference proteome</keyword>
<dbReference type="PROSITE" id="PS51257">
    <property type="entry name" value="PROKAR_LIPOPROTEIN"/>
    <property type="match status" value="1"/>
</dbReference>
<protein>
    <submittedName>
        <fullName evidence="1">DUF4292 domain-containing protein</fullName>
    </submittedName>
</protein>
<proteinExistence type="predicted"/>
<evidence type="ECO:0000313" key="1">
    <source>
        <dbReference type="EMBL" id="MFD1628982.1"/>
    </source>
</evidence>
<evidence type="ECO:0000313" key="2">
    <source>
        <dbReference type="Proteomes" id="UP001597118"/>
    </source>
</evidence>
<comment type="caution">
    <text evidence="1">The sequence shown here is derived from an EMBL/GenBank/DDBJ whole genome shotgun (WGS) entry which is preliminary data.</text>
</comment>
<accession>A0ABW4IAF8</accession>
<dbReference type="EMBL" id="JBHUDG010000003">
    <property type="protein sequence ID" value="MFD1628982.1"/>
    <property type="molecule type" value="Genomic_DNA"/>
</dbReference>
<dbReference type="Pfam" id="PF14125">
    <property type="entry name" value="DUF4292"/>
    <property type="match status" value="1"/>
</dbReference>
<organism evidence="1 2">
    <name type="scientific">Pseudopedobacter beijingensis</name>
    <dbReference type="NCBI Taxonomy" id="1207056"/>
    <lineage>
        <taxon>Bacteria</taxon>
        <taxon>Pseudomonadati</taxon>
        <taxon>Bacteroidota</taxon>
        <taxon>Sphingobacteriia</taxon>
        <taxon>Sphingobacteriales</taxon>
        <taxon>Sphingobacteriaceae</taxon>
        <taxon>Pseudopedobacter</taxon>
    </lineage>
</organism>